<dbReference type="SUPFAM" id="SSF46955">
    <property type="entry name" value="Putative DNA-binding domain"/>
    <property type="match status" value="1"/>
</dbReference>
<sequence length="110" mass="12485">MVAIEIFSKILGILRMSSATLTLAIITQHHEMMQPSHRENLERMAMEIEWLTPREVAAMLRVHVGTLANWRYQGAGPKYAKLSEAPSSPVRYKKADVDEYMRLMNRGAAA</sequence>
<reference evidence="2" key="1">
    <citation type="submission" date="2024-07" db="EMBL/GenBank/DDBJ databases">
        <authorList>
            <person name="Yu S.T."/>
        </authorList>
    </citation>
    <scope>NUCLEOTIDE SEQUENCE</scope>
    <source>
        <strain evidence="2">R39</strain>
    </source>
</reference>
<dbReference type="EMBL" id="CP163441">
    <property type="protein sequence ID" value="XDQ43273.1"/>
    <property type="molecule type" value="Genomic_DNA"/>
</dbReference>
<dbReference type="RefSeq" id="WP_369222439.1">
    <property type="nucleotide sequence ID" value="NZ_CP163441.1"/>
</dbReference>
<dbReference type="Pfam" id="PF12728">
    <property type="entry name" value="HTH_17"/>
    <property type="match status" value="1"/>
</dbReference>
<dbReference type="InterPro" id="IPR009061">
    <property type="entry name" value="DNA-bd_dom_put_sf"/>
</dbReference>
<protein>
    <submittedName>
        <fullName evidence="2">Helix-turn-helix domain-containing protein</fullName>
    </submittedName>
</protein>
<dbReference type="AlphaFoldDB" id="A0AB39QIP1"/>
<dbReference type="InterPro" id="IPR041657">
    <property type="entry name" value="HTH_17"/>
</dbReference>
<organism evidence="2">
    <name type="scientific">Streptomyces sp. R39</name>
    <dbReference type="NCBI Taxonomy" id="3238631"/>
    <lineage>
        <taxon>Bacteria</taxon>
        <taxon>Bacillati</taxon>
        <taxon>Actinomycetota</taxon>
        <taxon>Actinomycetes</taxon>
        <taxon>Kitasatosporales</taxon>
        <taxon>Streptomycetaceae</taxon>
        <taxon>Streptomyces</taxon>
    </lineage>
</organism>
<evidence type="ECO:0000259" key="1">
    <source>
        <dbReference type="Pfam" id="PF12728"/>
    </source>
</evidence>
<feature type="domain" description="Helix-turn-helix" evidence="1">
    <location>
        <begin position="50"/>
        <end position="102"/>
    </location>
</feature>
<evidence type="ECO:0000313" key="2">
    <source>
        <dbReference type="EMBL" id="XDQ43273.1"/>
    </source>
</evidence>
<accession>A0AB39QIP1</accession>
<proteinExistence type="predicted"/>
<name>A0AB39QIP1_9ACTN</name>
<gene>
    <name evidence="2" type="ORF">AB5J52_13975</name>
</gene>